<keyword evidence="3 5" id="KW-1133">Transmembrane helix</keyword>
<reference evidence="7" key="2">
    <citation type="submission" date="2025-08" db="UniProtKB">
        <authorList>
            <consortium name="Ensembl"/>
        </authorList>
    </citation>
    <scope>IDENTIFICATION</scope>
</reference>
<feature type="transmembrane region" description="Helical" evidence="5">
    <location>
        <begin position="110"/>
        <end position="126"/>
    </location>
</feature>
<keyword evidence="2 5" id="KW-0812">Transmembrane</keyword>
<keyword evidence="8" id="KW-1185">Reference proteome</keyword>
<dbReference type="InterPro" id="IPR052114">
    <property type="entry name" value="ER_autophagy_membrane_reg"/>
</dbReference>
<evidence type="ECO:0000256" key="1">
    <source>
        <dbReference type="ARBA" id="ARBA00004141"/>
    </source>
</evidence>
<feature type="transmembrane region" description="Helical" evidence="5">
    <location>
        <begin position="20"/>
        <end position="46"/>
    </location>
</feature>
<dbReference type="Ensembl" id="ENSCSET00000021617.1">
    <property type="protein sequence ID" value="ENSCSEP00000021343.1"/>
    <property type="gene ID" value="ENSCSEG00000013630.1"/>
</dbReference>
<dbReference type="GO" id="GO:0005784">
    <property type="term" value="C:Sec61 translocon complex"/>
    <property type="evidence" value="ECO:0007669"/>
    <property type="project" value="TreeGrafter"/>
</dbReference>
<reference evidence="7 8" key="1">
    <citation type="journal article" date="2014" name="Nat. Genet.">
        <title>Whole-genome sequence of a flatfish provides insights into ZW sex chromosome evolution and adaptation to a benthic lifestyle.</title>
        <authorList>
            <person name="Chen S."/>
            <person name="Zhang G."/>
            <person name="Shao C."/>
            <person name="Huang Q."/>
            <person name="Liu G."/>
            <person name="Zhang P."/>
            <person name="Song W."/>
            <person name="An N."/>
            <person name="Chalopin D."/>
            <person name="Volff J.N."/>
            <person name="Hong Y."/>
            <person name="Li Q."/>
            <person name="Sha Z."/>
            <person name="Zhou H."/>
            <person name="Xie M."/>
            <person name="Yu Q."/>
            <person name="Liu Y."/>
            <person name="Xiang H."/>
            <person name="Wang N."/>
            <person name="Wu K."/>
            <person name="Yang C."/>
            <person name="Zhou Q."/>
            <person name="Liao X."/>
            <person name="Yang L."/>
            <person name="Hu Q."/>
            <person name="Zhang J."/>
            <person name="Meng L."/>
            <person name="Jin L."/>
            <person name="Tian Y."/>
            <person name="Lian J."/>
            <person name="Yang J."/>
            <person name="Miao G."/>
            <person name="Liu S."/>
            <person name="Liang Z."/>
            <person name="Yan F."/>
            <person name="Li Y."/>
            <person name="Sun B."/>
            <person name="Zhang H."/>
            <person name="Zhang J."/>
            <person name="Zhu Y."/>
            <person name="Du M."/>
            <person name="Zhao Y."/>
            <person name="Schartl M."/>
            <person name="Tang Q."/>
            <person name="Wang J."/>
        </authorList>
    </citation>
    <scope>NUCLEOTIDE SEQUENCE</scope>
</reference>
<organism evidence="7 8">
    <name type="scientific">Cynoglossus semilaevis</name>
    <name type="common">Tongue sole</name>
    <dbReference type="NCBI Taxonomy" id="244447"/>
    <lineage>
        <taxon>Eukaryota</taxon>
        <taxon>Metazoa</taxon>
        <taxon>Chordata</taxon>
        <taxon>Craniata</taxon>
        <taxon>Vertebrata</taxon>
        <taxon>Euteleostomi</taxon>
        <taxon>Actinopterygii</taxon>
        <taxon>Neopterygii</taxon>
        <taxon>Teleostei</taxon>
        <taxon>Neoteleostei</taxon>
        <taxon>Acanthomorphata</taxon>
        <taxon>Carangaria</taxon>
        <taxon>Pleuronectiformes</taxon>
        <taxon>Pleuronectoidei</taxon>
        <taxon>Cynoglossidae</taxon>
        <taxon>Cynoglossinae</taxon>
        <taxon>Cynoglossus</taxon>
    </lineage>
</organism>
<dbReference type="GO" id="GO:0006613">
    <property type="term" value="P:cotranslational protein targeting to membrane"/>
    <property type="evidence" value="ECO:0007669"/>
    <property type="project" value="TreeGrafter"/>
</dbReference>
<reference evidence="7" key="3">
    <citation type="submission" date="2025-09" db="UniProtKB">
        <authorList>
            <consortium name="Ensembl"/>
        </authorList>
    </citation>
    <scope>IDENTIFICATION</scope>
</reference>
<comment type="subcellular location">
    <subcellularLocation>
        <location evidence="1">Membrane</location>
        <topology evidence="1">Multi-pass membrane protein</topology>
    </subcellularLocation>
</comment>
<dbReference type="InterPro" id="IPR057282">
    <property type="entry name" value="RETREG1-3-like_RHD"/>
</dbReference>
<dbReference type="InParanoid" id="A0A3P8W1D2"/>
<evidence type="ECO:0000256" key="3">
    <source>
        <dbReference type="ARBA" id="ARBA00022989"/>
    </source>
</evidence>
<dbReference type="Pfam" id="PF24456">
    <property type="entry name" value="RHD_RETREG1-3"/>
    <property type="match status" value="1"/>
</dbReference>
<evidence type="ECO:0000313" key="8">
    <source>
        <dbReference type="Proteomes" id="UP000265120"/>
    </source>
</evidence>
<accession>A0A3P8W1D2</accession>
<dbReference type="PANTHER" id="PTHR20952:SF0">
    <property type="entry name" value="ADP-RIBOSYLATION FACTOR-LIKE PROTEIN 6-INTERACTING PROTEIN 1"/>
    <property type="match status" value="1"/>
</dbReference>
<protein>
    <submittedName>
        <fullName evidence="7">ARL6 interacting reticulophagy regulator 1</fullName>
    </submittedName>
</protein>
<feature type="domain" description="RETREG1-3/ARL6IP-like N-terminal reticulon-homology" evidence="6">
    <location>
        <begin position="47"/>
        <end position="136"/>
    </location>
</feature>
<name>A0A3P8W1D2_CYNSE</name>
<dbReference type="GeneTree" id="ENSGT00940000154937"/>
<evidence type="ECO:0000256" key="2">
    <source>
        <dbReference type="ARBA" id="ARBA00022692"/>
    </source>
</evidence>
<proteinExistence type="predicted"/>
<evidence type="ECO:0000313" key="7">
    <source>
        <dbReference type="Ensembl" id="ENSCSEP00000021343.1"/>
    </source>
</evidence>
<evidence type="ECO:0000256" key="4">
    <source>
        <dbReference type="ARBA" id="ARBA00023136"/>
    </source>
</evidence>
<sequence>MGTTTGIFLLIYYLDFSLLTALSCTFMLLCLAEYLIPFLTLLVFGYNNWTTVHQQRFHEICRNLVKAQHLAVSSWKCLCTLREEMPNMFFASLCLATLQVARIGQEMNNLLLTYLIVTFVLMLPGLKHRGIISLYTSMAKRELNRLLTEKGAMQNRPSLKKSMNGVMPSSR</sequence>
<dbReference type="AlphaFoldDB" id="A0A3P8W1D2"/>
<dbReference type="Proteomes" id="UP000265120">
    <property type="component" value="Chromosome 16"/>
</dbReference>
<dbReference type="PANTHER" id="PTHR20952">
    <property type="entry name" value="ADP-RIBOSYLATION-LIKE FACTOR 6-INTERACTING PROTEIN"/>
    <property type="match status" value="1"/>
</dbReference>
<dbReference type="CDD" id="cd22559">
    <property type="entry name" value="Arl6IP1"/>
    <property type="match status" value="1"/>
</dbReference>
<keyword evidence="4 5" id="KW-0472">Membrane</keyword>
<evidence type="ECO:0000256" key="5">
    <source>
        <dbReference type="SAM" id="Phobius"/>
    </source>
</evidence>
<dbReference type="STRING" id="244447.ENSCSEP00000021343"/>
<evidence type="ECO:0000259" key="6">
    <source>
        <dbReference type="Pfam" id="PF24456"/>
    </source>
</evidence>